<dbReference type="InterPro" id="IPR052336">
    <property type="entry name" value="MlaD_Phospholipid_Transporter"/>
</dbReference>
<gene>
    <name evidence="3" type="ORF">OO013_14020</name>
</gene>
<feature type="domain" description="Mce/MlaD" evidence="2">
    <location>
        <begin position="36"/>
        <end position="112"/>
    </location>
</feature>
<dbReference type="RefSeq" id="WP_266057554.1">
    <property type="nucleotide sequence ID" value="NZ_JAPFQN010000007.1"/>
</dbReference>
<dbReference type="Pfam" id="PF02470">
    <property type="entry name" value="MlaD"/>
    <property type="match status" value="1"/>
</dbReference>
<keyword evidence="4" id="KW-1185">Reference proteome</keyword>
<keyword evidence="1" id="KW-0472">Membrane</keyword>
<evidence type="ECO:0000313" key="3">
    <source>
        <dbReference type="EMBL" id="MCX2744995.1"/>
    </source>
</evidence>
<dbReference type="Proteomes" id="UP001209885">
    <property type="component" value="Unassembled WGS sequence"/>
</dbReference>
<dbReference type="InterPro" id="IPR003399">
    <property type="entry name" value="Mce/MlaD"/>
</dbReference>
<name>A0ABT3RT92_9BACT</name>
<organism evidence="3 4">
    <name type="scientific">Mangrovivirga halotolerans</name>
    <dbReference type="NCBI Taxonomy" id="2993936"/>
    <lineage>
        <taxon>Bacteria</taxon>
        <taxon>Pseudomonadati</taxon>
        <taxon>Bacteroidota</taxon>
        <taxon>Cytophagia</taxon>
        <taxon>Cytophagales</taxon>
        <taxon>Mangrovivirgaceae</taxon>
        <taxon>Mangrovivirga</taxon>
    </lineage>
</organism>
<evidence type="ECO:0000259" key="2">
    <source>
        <dbReference type="Pfam" id="PF02470"/>
    </source>
</evidence>
<proteinExistence type="predicted"/>
<comment type="caution">
    <text evidence="3">The sequence shown here is derived from an EMBL/GenBank/DDBJ whole genome shotgun (WGS) entry which is preliminary data.</text>
</comment>
<evidence type="ECO:0000256" key="1">
    <source>
        <dbReference type="SAM" id="Phobius"/>
    </source>
</evidence>
<evidence type="ECO:0000313" key="4">
    <source>
        <dbReference type="Proteomes" id="UP001209885"/>
    </source>
</evidence>
<feature type="transmembrane region" description="Helical" evidence="1">
    <location>
        <begin position="7"/>
        <end position="24"/>
    </location>
</feature>
<reference evidence="3 4" key="1">
    <citation type="submission" date="2022-11" db="EMBL/GenBank/DDBJ databases">
        <title>The characterization of three novel Bacteroidetes species and genomic analysis of their roles in tidal elemental geochemical cycles.</title>
        <authorList>
            <person name="Ma K."/>
        </authorList>
    </citation>
    <scope>NUCLEOTIDE SEQUENCE [LARGE SCALE GENOMIC DNA]</scope>
    <source>
        <strain evidence="3 4">M17</strain>
    </source>
</reference>
<dbReference type="PANTHER" id="PTHR33371:SF4">
    <property type="entry name" value="INTERMEMBRANE PHOSPHOLIPID TRANSPORT SYSTEM BINDING PROTEIN MLAD"/>
    <property type="match status" value="1"/>
</dbReference>
<keyword evidence="1" id="KW-0812">Transmembrane</keyword>
<accession>A0ABT3RT92</accession>
<protein>
    <submittedName>
        <fullName evidence="3">MlaD family protein</fullName>
    </submittedName>
</protein>
<sequence>MKISKELKVGLLAVVALALFYYGFNFLKGIDFFSSTNQYHVVYENIEGLTVSNPVLINGFTVGRVSEINLLPERRNEIAITIDVDKNIPVGDSTVAEIISNDLLGSKAVELKLKKESGYFEDGDTLYGSVQENQIAELQKKVLPVMDEFKQLSLEFQATARKVRESLDTFETTANTATLELSLTAPEIRRTLVEYRKLSDKLSDEEKGLPKVIANLSELSQNLNDANLKATVDSANVALSSFNKTMAKINEGEGSLGKLLNEDSVYNNLNTSLQNLDSLLKHMNYYPKHFFGPLGKKHKKVVRDLEKAQD</sequence>
<dbReference type="PANTHER" id="PTHR33371">
    <property type="entry name" value="INTERMEMBRANE PHOSPHOLIPID TRANSPORT SYSTEM BINDING PROTEIN MLAD-RELATED"/>
    <property type="match status" value="1"/>
</dbReference>
<dbReference type="EMBL" id="JAPFQN010000007">
    <property type="protein sequence ID" value="MCX2744995.1"/>
    <property type="molecule type" value="Genomic_DNA"/>
</dbReference>
<keyword evidence="1" id="KW-1133">Transmembrane helix</keyword>